<comment type="caution">
    <text evidence="1">The sequence shown here is derived from an EMBL/GenBank/DDBJ whole genome shotgun (WGS) entry which is preliminary data.</text>
</comment>
<evidence type="ECO:0000313" key="1">
    <source>
        <dbReference type="EMBL" id="OMO89703.1"/>
    </source>
</evidence>
<dbReference type="EMBL" id="AWWV01008624">
    <property type="protein sequence ID" value="OMO89703.1"/>
    <property type="molecule type" value="Genomic_DNA"/>
</dbReference>
<gene>
    <name evidence="1" type="ORF">CCACVL1_07685</name>
</gene>
<protein>
    <submittedName>
        <fullName evidence="1">Uncharacterized protein</fullName>
    </submittedName>
</protein>
<sequence length="52" mass="6143">MARFIIERYGYLTGGIVRSLVFRMWHSRKPDPKALLSIRSAPTDGLDRMYNW</sequence>
<dbReference type="AlphaFoldDB" id="A0A1R3J4F0"/>
<proteinExistence type="predicted"/>
<evidence type="ECO:0000313" key="2">
    <source>
        <dbReference type="Proteomes" id="UP000188268"/>
    </source>
</evidence>
<reference evidence="1 2" key="1">
    <citation type="submission" date="2013-09" db="EMBL/GenBank/DDBJ databases">
        <title>Corchorus capsularis genome sequencing.</title>
        <authorList>
            <person name="Alam M."/>
            <person name="Haque M.S."/>
            <person name="Islam M.S."/>
            <person name="Emdad E.M."/>
            <person name="Islam M.M."/>
            <person name="Ahmed B."/>
            <person name="Halim A."/>
            <person name="Hossen Q.M.M."/>
            <person name="Hossain M.Z."/>
            <person name="Ahmed R."/>
            <person name="Khan M.M."/>
            <person name="Islam R."/>
            <person name="Rashid M.M."/>
            <person name="Khan S.A."/>
            <person name="Rahman M.S."/>
            <person name="Alam M."/>
        </authorList>
    </citation>
    <scope>NUCLEOTIDE SEQUENCE [LARGE SCALE GENOMIC DNA]</scope>
    <source>
        <strain evidence="2">cv. CVL-1</strain>
        <tissue evidence="1">Whole seedling</tissue>
    </source>
</reference>
<organism evidence="1 2">
    <name type="scientific">Corchorus capsularis</name>
    <name type="common">Jute</name>
    <dbReference type="NCBI Taxonomy" id="210143"/>
    <lineage>
        <taxon>Eukaryota</taxon>
        <taxon>Viridiplantae</taxon>
        <taxon>Streptophyta</taxon>
        <taxon>Embryophyta</taxon>
        <taxon>Tracheophyta</taxon>
        <taxon>Spermatophyta</taxon>
        <taxon>Magnoliopsida</taxon>
        <taxon>eudicotyledons</taxon>
        <taxon>Gunneridae</taxon>
        <taxon>Pentapetalae</taxon>
        <taxon>rosids</taxon>
        <taxon>malvids</taxon>
        <taxon>Malvales</taxon>
        <taxon>Malvaceae</taxon>
        <taxon>Grewioideae</taxon>
        <taxon>Apeibeae</taxon>
        <taxon>Corchorus</taxon>
    </lineage>
</organism>
<dbReference type="Proteomes" id="UP000188268">
    <property type="component" value="Unassembled WGS sequence"/>
</dbReference>
<dbReference type="Gramene" id="OMO89703">
    <property type="protein sequence ID" value="OMO89703"/>
    <property type="gene ID" value="CCACVL1_07685"/>
</dbReference>
<keyword evidence="2" id="KW-1185">Reference proteome</keyword>
<name>A0A1R3J4F0_COCAP</name>
<accession>A0A1R3J4F0</accession>